<proteinExistence type="predicted"/>
<feature type="non-terminal residue" evidence="1">
    <location>
        <position position="1"/>
    </location>
</feature>
<dbReference type="HOGENOM" id="CLU_3106606_0_0_1"/>
<dbReference type="Proteomes" id="UP000053424">
    <property type="component" value="Unassembled WGS sequence"/>
</dbReference>
<gene>
    <name evidence="1" type="ORF">M413DRAFT_447827</name>
</gene>
<protein>
    <submittedName>
        <fullName evidence="1">Uncharacterized protein</fullName>
    </submittedName>
</protein>
<reference evidence="2" key="2">
    <citation type="submission" date="2015-01" db="EMBL/GenBank/DDBJ databases">
        <title>Evolutionary Origins and Diversification of the Mycorrhizal Mutualists.</title>
        <authorList>
            <consortium name="DOE Joint Genome Institute"/>
            <consortium name="Mycorrhizal Genomics Consortium"/>
            <person name="Kohler A."/>
            <person name="Kuo A."/>
            <person name="Nagy L.G."/>
            <person name="Floudas D."/>
            <person name="Copeland A."/>
            <person name="Barry K.W."/>
            <person name="Cichocki N."/>
            <person name="Veneault-Fourrey C."/>
            <person name="LaButti K."/>
            <person name="Lindquist E.A."/>
            <person name="Lipzen A."/>
            <person name="Lundell T."/>
            <person name="Morin E."/>
            <person name="Murat C."/>
            <person name="Riley R."/>
            <person name="Ohm R."/>
            <person name="Sun H."/>
            <person name="Tunlid A."/>
            <person name="Henrissat B."/>
            <person name="Grigoriev I.V."/>
            <person name="Hibbett D.S."/>
            <person name="Martin F."/>
        </authorList>
    </citation>
    <scope>NUCLEOTIDE SEQUENCE [LARGE SCALE GENOMIC DNA]</scope>
    <source>
        <strain evidence="2">h7</strain>
    </source>
</reference>
<accession>A0A0C2YBC3</accession>
<reference evidence="1 2" key="1">
    <citation type="submission" date="2014-04" db="EMBL/GenBank/DDBJ databases">
        <authorList>
            <consortium name="DOE Joint Genome Institute"/>
            <person name="Kuo A."/>
            <person name="Gay G."/>
            <person name="Dore J."/>
            <person name="Kohler A."/>
            <person name="Nagy L.G."/>
            <person name="Floudas D."/>
            <person name="Copeland A."/>
            <person name="Barry K.W."/>
            <person name="Cichocki N."/>
            <person name="Veneault-Fourrey C."/>
            <person name="LaButti K."/>
            <person name="Lindquist E.A."/>
            <person name="Lipzen A."/>
            <person name="Lundell T."/>
            <person name="Morin E."/>
            <person name="Murat C."/>
            <person name="Sun H."/>
            <person name="Tunlid A."/>
            <person name="Henrissat B."/>
            <person name="Grigoriev I.V."/>
            <person name="Hibbett D.S."/>
            <person name="Martin F."/>
            <person name="Nordberg H.P."/>
            <person name="Cantor M.N."/>
            <person name="Hua S.X."/>
        </authorList>
    </citation>
    <scope>NUCLEOTIDE SEQUENCE [LARGE SCALE GENOMIC DNA]</scope>
    <source>
        <strain evidence="2">h7</strain>
    </source>
</reference>
<dbReference type="EMBL" id="KN831791">
    <property type="protein sequence ID" value="KIM38327.1"/>
    <property type="molecule type" value="Genomic_DNA"/>
</dbReference>
<dbReference type="AlphaFoldDB" id="A0A0C2YBC3"/>
<name>A0A0C2YBC3_HEBCY</name>
<keyword evidence="2" id="KW-1185">Reference proteome</keyword>
<organism evidence="1 2">
    <name type="scientific">Hebeloma cylindrosporum</name>
    <dbReference type="NCBI Taxonomy" id="76867"/>
    <lineage>
        <taxon>Eukaryota</taxon>
        <taxon>Fungi</taxon>
        <taxon>Dikarya</taxon>
        <taxon>Basidiomycota</taxon>
        <taxon>Agaricomycotina</taxon>
        <taxon>Agaricomycetes</taxon>
        <taxon>Agaricomycetidae</taxon>
        <taxon>Agaricales</taxon>
        <taxon>Agaricineae</taxon>
        <taxon>Hymenogastraceae</taxon>
        <taxon>Hebeloma</taxon>
    </lineage>
</organism>
<evidence type="ECO:0000313" key="1">
    <source>
        <dbReference type="EMBL" id="KIM38327.1"/>
    </source>
</evidence>
<evidence type="ECO:0000313" key="2">
    <source>
        <dbReference type="Proteomes" id="UP000053424"/>
    </source>
</evidence>
<sequence length="51" mass="5928">MESLFYFVFSRKTIRKHSLTTSCFSENGDTIPQHASSKVAPCFHQYLPLYL</sequence>